<sequence length="546" mass="57806">MRRVVLILAVLSLTGCATIPTTGPVLVAGPNTVESQTGVEFVPAGPAEGATQREIFDGFISAGSAPQNNFRIARSFLTEEAALIWNPTRGTVVRGIYDAVEVTAATEMTYTTEILSVVDEDGVLTSLDPAKTFEWNFSFSLVNGEWRLSEVPDISVVSESTFSSAYGEYAAYFFNDNRTALVPDVRIFARQGNPVASVARAVIAGPSTYLPNASTAFPETSQLVSVLVEANTGNATVDVSDTVSRATITDQQDMLTQLRASLGEFADVTETAMSVNQTLLTIPLVTGLEPNPRVDDRPLILSGDLFGYATDSEIESIPSISTSIANLKPTSVSFDASTNAAAIAAPTGVYLVTDRTQKKLGDASRIEPQIDGSGSVWWVKPDSPDRIFVSTDGRGFYVSGPWSSSAQIVGLEVSREDARVAIALNDLGRGFVLVSSISFDRVGRPTALSDFRRLTVSADSVVDLAWADSTHVAILGSRNGVVHAEVATVGGSSRLIGRPQNPTRISGGNNGVAGLVVMSSDGQLWKPRGGGWESTGVFADVLATQH</sequence>
<feature type="domain" description="GerMN" evidence="1">
    <location>
        <begin position="195"/>
        <end position="284"/>
    </location>
</feature>
<dbReference type="Pfam" id="PF25976">
    <property type="entry name" value="LpqB_N"/>
    <property type="match status" value="1"/>
</dbReference>
<evidence type="ECO:0000259" key="1">
    <source>
        <dbReference type="SMART" id="SM00909"/>
    </source>
</evidence>
<name>A0A6J6BGT1_9ZZZZ</name>
<dbReference type="InterPro" id="IPR059026">
    <property type="entry name" value="LpqB_N"/>
</dbReference>
<accession>A0A6J6BGT1</accession>
<dbReference type="PROSITE" id="PS51257">
    <property type="entry name" value="PROKAR_LIPOPROTEIN"/>
    <property type="match status" value="1"/>
</dbReference>
<organism evidence="2">
    <name type="scientific">freshwater metagenome</name>
    <dbReference type="NCBI Taxonomy" id="449393"/>
    <lineage>
        <taxon>unclassified sequences</taxon>
        <taxon>metagenomes</taxon>
        <taxon>ecological metagenomes</taxon>
    </lineage>
</organism>
<dbReference type="InterPro" id="IPR018910">
    <property type="entry name" value="LpqB_C"/>
</dbReference>
<dbReference type="InterPro" id="IPR019606">
    <property type="entry name" value="GerMN"/>
</dbReference>
<dbReference type="SMART" id="SM00909">
    <property type="entry name" value="Germane"/>
    <property type="match status" value="1"/>
</dbReference>
<dbReference type="AlphaFoldDB" id="A0A6J6BGT1"/>
<dbReference type="Pfam" id="PF10647">
    <property type="entry name" value="Gmad1"/>
    <property type="match status" value="1"/>
</dbReference>
<dbReference type="EMBL" id="CAEZSG010000073">
    <property type="protein sequence ID" value="CAB4537623.1"/>
    <property type="molecule type" value="Genomic_DNA"/>
</dbReference>
<dbReference type="Pfam" id="PF10646">
    <property type="entry name" value="Germane"/>
    <property type="match status" value="1"/>
</dbReference>
<reference evidence="2" key="1">
    <citation type="submission" date="2020-05" db="EMBL/GenBank/DDBJ databases">
        <authorList>
            <person name="Chiriac C."/>
            <person name="Salcher M."/>
            <person name="Ghai R."/>
            <person name="Kavagutti S V."/>
        </authorList>
    </citation>
    <scope>NUCLEOTIDE SEQUENCE</scope>
</reference>
<proteinExistence type="predicted"/>
<gene>
    <name evidence="2" type="ORF">UFOPK1413_00566</name>
</gene>
<evidence type="ECO:0000313" key="2">
    <source>
        <dbReference type="EMBL" id="CAB4537623.1"/>
    </source>
</evidence>
<protein>
    <submittedName>
        <fullName evidence="2">Unannotated protein</fullName>
    </submittedName>
</protein>